<keyword evidence="1" id="KW-0040">ANK repeat</keyword>
<feature type="region of interest" description="Disordered" evidence="2">
    <location>
        <begin position="249"/>
        <end position="322"/>
    </location>
</feature>
<feature type="region of interest" description="Disordered" evidence="2">
    <location>
        <begin position="477"/>
        <end position="502"/>
    </location>
</feature>
<dbReference type="Pfam" id="PF12796">
    <property type="entry name" value="Ank_2"/>
    <property type="match status" value="1"/>
</dbReference>
<dbReference type="GeneID" id="18930483"/>
<evidence type="ECO:0000256" key="2">
    <source>
        <dbReference type="SAM" id="MobiDB-lite"/>
    </source>
</evidence>
<dbReference type="Gene3D" id="1.25.40.20">
    <property type="entry name" value="Ankyrin repeat-containing domain"/>
    <property type="match status" value="1"/>
</dbReference>
<evidence type="ECO:0000313" key="4">
    <source>
        <dbReference type="EMBL" id="EGG03274.1"/>
    </source>
</evidence>
<dbReference type="InterPro" id="IPR036770">
    <property type="entry name" value="Ankyrin_rpt-contain_sf"/>
</dbReference>
<accession>F4RWF1</accession>
<feature type="region of interest" description="Disordered" evidence="2">
    <location>
        <begin position="936"/>
        <end position="956"/>
    </location>
</feature>
<dbReference type="Pfam" id="PF01833">
    <property type="entry name" value="TIG"/>
    <property type="match status" value="1"/>
</dbReference>
<feature type="region of interest" description="Disordered" evidence="2">
    <location>
        <begin position="1009"/>
        <end position="1028"/>
    </location>
</feature>
<sequence>MASSTSSGSSTPIQLEFSHLVFEEECAPATTDHQSSFSNSTSNQLFSNFNESNINNLSNFQTRSIEPQQQQLLQQLPHLISPIEQYHQHSLHHHQPIEGLIQRPQDHHLSPTFDYLFSNRFESILNDQFPKQLFSNDHQIENISSNLIPTSDLSTSASTSSHESFYPYLNTHQSHQHNNTIESHDHVNVSEPPPSQQQYSLANSFAPLTFSSPKTPITSIPFSNSSDQALVLSKTPDQHDLHHQNIIHSHQNPNQNHNLSQFDPLLPATSELSQPNPIQFDNKNHSHQSNVPAADSNSHEPNPNKKNSKNASSASSSSSYNSYTIPPPCEIESLIPFVRRLPSCLAPNSSSPPFDLEDQNISLLILGLPDQGAKTRVETQIKLTLVLVVGQPPPRAPDGNLSLDVQNTQNQQLARISNWSHVKLPAYSAIKRKSKKLLKTGIPAQETLFLEFSVTRATEPHTEILCCPNCQIREQKRTQRKRDARVRPAQEIESDEAEAEGPDDEAKKIVVFNCGQYLDFNTGQLTLPTRITCYCRHHREKKGFCVKITLRDHLDRIVAESITPPIMITDDHKAVAAAAKAKSGSDLETSQPRQRQIRKLPSLSATKSTGKRLKKKTSDPFASLPHTLDLDQAESPWSNLPDFRLAPDGSLLDLPAKGTNSKRKATHDIVNQRTPSGRLMTSNPIATRAPIVSHHNNSTQFENMPLPINPMLTDPSVTRPLYTNANLGLHPVSNGDDRIVDDSSESCSFLISPSQTSSYQCQPHLQAPSRVSNLSRRRSLLKLPQVHRDTKLQEPSSLTEHIDRSLSQPTRSLNETQHQSALTAALKSLMPPGFEDKRLSGPTDFALFSSCNNSNTDLTASSSSSPDRMFARSFESRTNTPPPSRSSGTSPGPSSGPTPLCRSGRNSPINMTIPSHSMSFDSASLKAPVLNTIDQSRETSYPSNNTQPGQLPAPSPSIHSPIGMLGNVLSHWNGLSTFFPTSASTQPHQSQLSQATQRSSSNEINQTRNNINPILSQPDITSLDSNISSDLPRPKIQKLVPNEGPLHGGIEITILGSGFERDQAVEFGSTIIQTQYWSSDTLICILPPGTQAGPVSVKALGEERHRESGGERGDQVLFRYVEDTNMELMELALEIIGMKMSQEMKENAKKEEDVLLKLLKDGRDQTKERIKMDERNRSGQNLLHLAVWLKMKGLVEFLVSDPEYRKKLVEARDLNGCTPLHFAAWRSVGKEIVKVLLEAGSRTYVRAGGMEDMTGLEILKKKGTVVEGLKKEKNERKEEESSDEEEEEEEGTVEEKVKERSEIVKQQSIGDWKMIGPINEAELELDLMQHHHQLVDPDRISNLSGSKKLRWFKSLSGLMFIQARQNDEDVFSHVVVKTSRLGWMDDWVGKKWGKGNGFFRLKKKLKGWKVLKVLNKLMLGS</sequence>
<dbReference type="PROSITE" id="PS50088">
    <property type="entry name" value="ANK_REPEAT"/>
    <property type="match status" value="1"/>
</dbReference>
<keyword evidence="5" id="KW-1185">Reference proteome</keyword>
<dbReference type="PROSITE" id="PS50297">
    <property type="entry name" value="ANK_REP_REGION"/>
    <property type="match status" value="1"/>
</dbReference>
<feature type="region of interest" description="Disordered" evidence="2">
    <location>
        <begin position="786"/>
        <end position="819"/>
    </location>
</feature>
<dbReference type="InterPro" id="IPR013783">
    <property type="entry name" value="Ig-like_fold"/>
</dbReference>
<feature type="compositionally biased region" description="Low complexity" evidence="2">
    <location>
        <begin position="885"/>
        <end position="899"/>
    </location>
</feature>
<evidence type="ECO:0000313" key="5">
    <source>
        <dbReference type="Proteomes" id="UP000001072"/>
    </source>
</evidence>
<feature type="compositionally biased region" description="Polar residues" evidence="2">
    <location>
        <begin position="249"/>
        <end position="261"/>
    </location>
</feature>
<name>F4RWF1_MELLP</name>
<feature type="compositionally biased region" description="Polar residues" evidence="2">
    <location>
        <begin position="904"/>
        <end position="917"/>
    </location>
</feature>
<feature type="region of interest" description="Disordered" evidence="2">
    <location>
        <begin position="1271"/>
        <end position="1300"/>
    </location>
</feature>
<evidence type="ECO:0000259" key="3">
    <source>
        <dbReference type="SMART" id="SM00429"/>
    </source>
</evidence>
<feature type="repeat" description="ANK" evidence="1">
    <location>
        <begin position="1215"/>
        <end position="1248"/>
    </location>
</feature>
<evidence type="ECO:0000256" key="1">
    <source>
        <dbReference type="PROSITE-ProRule" id="PRU00023"/>
    </source>
</evidence>
<dbReference type="InterPro" id="IPR057962">
    <property type="entry name" value="SPT23_MGA2_DBD"/>
</dbReference>
<feature type="compositionally biased region" description="Acidic residues" evidence="2">
    <location>
        <begin position="492"/>
        <end position="502"/>
    </location>
</feature>
<dbReference type="Gene3D" id="2.60.40.10">
    <property type="entry name" value="Immunoglobulins"/>
    <property type="match status" value="1"/>
</dbReference>
<dbReference type="VEuPathDB" id="FungiDB:MELLADRAFT_65706"/>
<feature type="compositionally biased region" description="Polar residues" evidence="2">
    <location>
        <begin position="936"/>
        <end position="949"/>
    </location>
</feature>
<dbReference type="InterPro" id="IPR002909">
    <property type="entry name" value="IPT_dom"/>
</dbReference>
<reference evidence="5" key="1">
    <citation type="journal article" date="2011" name="Proc. Natl. Acad. Sci. U.S.A.">
        <title>Obligate biotrophy features unraveled by the genomic analysis of rust fungi.</title>
        <authorList>
            <person name="Duplessis S."/>
            <person name="Cuomo C.A."/>
            <person name="Lin Y.-C."/>
            <person name="Aerts A."/>
            <person name="Tisserant E."/>
            <person name="Veneault-Fourrey C."/>
            <person name="Joly D.L."/>
            <person name="Hacquard S."/>
            <person name="Amselem J."/>
            <person name="Cantarel B.L."/>
            <person name="Chiu R."/>
            <person name="Coutinho P.M."/>
            <person name="Feau N."/>
            <person name="Field M."/>
            <person name="Frey P."/>
            <person name="Gelhaye E."/>
            <person name="Goldberg J."/>
            <person name="Grabherr M.G."/>
            <person name="Kodira C.D."/>
            <person name="Kohler A."/>
            <person name="Kuees U."/>
            <person name="Lindquist E.A."/>
            <person name="Lucas S.M."/>
            <person name="Mago R."/>
            <person name="Mauceli E."/>
            <person name="Morin E."/>
            <person name="Murat C."/>
            <person name="Pangilinan J.L."/>
            <person name="Park R."/>
            <person name="Pearson M."/>
            <person name="Quesneville H."/>
            <person name="Rouhier N."/>
            <person name="Sakthikumar S."/>
            <person name="Salamov A.A."/>
            <person name="Schmutz J."/>
            <person name="Selles B."/>
            <person name="Shapiro H."/>
            <person name="Tanguay P."/>
            <person name="Tuskan G.A."/>
            <person name="Henrissat B."/>
            <person name="Van de Peer Y."/>
            <person name="Rouze P."/>
            <person name="Ellis J.G."/>
            <person name="Dodds P.N."/>
            <person name="Schein J.E."/>
            <person name="Zhong S."/>
            <person name="Hamelin R.C."/>
            <person name="Grigoriev I.V."/>
            <person name="Szabo L.J."/>
            <person name="Martin F."/>
        </authorList>
    </citation>
    <scope>NUCLEOTIDE SEQUENCE [LARGE SCALE GENOMIC DNA]</scope>
    <source>
        <strain evidence="5">98AG31 / pathotype 3-4-7</strain>
    </source>
</reference>
<proteinExistence type="predicted"/>
<dbReference type="SUPFAM" id="SSF81296">
    <property type="entry name" value="E set domains"/>
    <property type="match status" value="1"/>
</dbReference>
<gene>
    <name evidence="4" type="ORF">MELLADRAFT_65706</name>
</gene>
<dbReference type="EMBL" id="GL883125">
    <property type="protein sequence ID" value="EGG03274.1"/>
    <property type="molecule type" value="Genomic_DNA"/>
</dbReference>
<feature type="compositionally biased region" description="Polar residues" evidence="2">
    <location>
        <begin position="270"/>
        <end position="291"/>
    </location>
</feature>
<organism evidence="5">
    <name type="scientific">Melampsora larici-populina (strain 98AG31 / pathotype 3-4-7)</name>
    <name type="common">Poplar leaf rust fungus</name>
    <dbReference type="NCBI Taxonomy" id="747676"/>
    <lineage>
        <taxon>Eukaryota</taxon>
        <taxon>Fungi</taxon>
        <taxon>Dikarya</taxon>
        <taxon>Basidiomycota</taxon>
        <taxon>Pucciniomycotina</taxon>
        <taxon>Pucciniomycetes</taxon>
        <taxon>Pucciniales</taxon>
        <taxon>Melampsoraceae</taxon>
        <taxon>Melampsora</taxon>
    </lineage>
</organism>
<dbReference type="SMART" id="SM00429">
    <property type="entry name" value="IPT"/>
    <property type="match status" value="1"/>
</dbReference>
<dbReference type="Pfam" id="PF25603">
    <property type="entry name" value="SPT23_MGA2_DBD"/>
    <property type="match status" value="1"/>
</dbReference>
<dbReference type="InParanoid" id="F4RWF1"/>
<feature type="compositionally biased region" description="Polar residues" evidence="2">
    <location>
        <begin position="793"/>
        <end position="819"/>
    </location>
</feature>
<feature type="compositionally biased region" description="Acidic residues" evidence="2">
    <location>
        <begin position="1280"/>
        <end position="1292"/>
    </location>
</feature>
<dbReference type="OrthoDB" id="71307at2759"/>
<feature type="domain" description="IPT/TIG" evidence="3">
    <location>
        <begin position="1033"/>
        <end position="1121"/>
    </location>
</feature>
<dbReference type="HOGENOM" id="CLU_253062_0_0_1"/>
<feature type="region of interest" description="Disordered" evidence="2">
    <location>
        <begin position="855"/>
        <end position="917"/>
    </location>
</feature>
<feature type="region of interest" description="Disordered" evidence="2">
    <location>
        <begin position="579"/>
        <end position="626"/>
    </location>
</feature>
<dbReference type="SUPFAM" id="SSF48403">
    <property type="entry name" value="Ankyrin repeat"/>
    <property type="match status" value="1"/>
</dbReference>
<dbReference type="RefSeq" id="XP_007413409.1">
    <property type="nucleotide sequence ID" value="XM_007413347.1"/>
</dbReference>
<dbReference type="InterPro" id="IPR002110">
    <property type="entry name" value="Ankyrin_rpt"/>
</dbReference>
<feature type="region of interest" description="Disordered" evidence="2">
    <location>
        <begin position="980"/>
        <end position="1003"/>
    </location>
</feature>
<feature type="compositionally biased region" description="Low complexity" evidence="2">
    <location>
        <begin position="299"/>
        <end position="322"/>
    </location>
</feature>
<dbReference type="CDD" id="cd00102">
    <property type="entry name" value="IPT"/>
    <property type="match status" value="1"/>
</dbReference>
<dbReference type="Proteomes" id="UP000001072">
    <property type="component" value="Unassembled WGS sequence"/>
</dbReference>
<protein>
    <recommendedName>
        <fullName evidence="3">IPT/TIG domain-containing protein</fullName>
    </recommendedName>
</protein>
<dbReference type="STRING" id="747676.F4RWF1"/>
<dbReference type="eggNOG" id="KOG3836">
    <property type="taxonomic scope" value="Eukaryota"/>
</dbReference>
<dbReference type="KEGG" id="mlr:MELLADRAFT_65706"/>
<dbReference type="InterPro" id="IPR014756">
    <property type="entry name" value="Ig_E-set"/>
</dbReference>